<feature type="compositionally biased region" description="Basic residues" evidence="1">
    <location>
        <begin position="55"/>
        <end position="64"/>
    </location>
</feature>
<reference evidence="2 3" key="1">
    <citation type="submission" date="2017-06" db="EMBL/GenBank/DDBJ databases">
        <authorList>
            <person name="Kagey J.D."/>
            <person name="Thomson J.S."/>
            <person name="Conant S.B."/>
            <person name="Patel P."/>
            <person name="Sherwood J."/>
            <person name="Julien A."/>
            <person name="Tieu N.T."/>
            <person name="Stoner T.H."/>
            <person name="Garlena R.A."/>
            <person name="Russell D.A."/>
            <person name="Pope W.H."/>
            <person name="Jacobs-Sera D."/>
            <person name="Hatfull G.F."/>
        </authorList>
    </citation>
    <scope>NUCLEOTIDE SEQUENCE [LARGE SCALE GENOMIC DNA]</scope>
</reference>
<sequence length="79" mass="9340">MAEPVLVVEKRDDGQLWATFHGEDWGVLWEPQFNFEMDGCSTTCEVSFRMIHRPKPKPKPKRTWSRAMGLRKPTREEHL</sequence>
<dbReference type="Proteomes" id="UP000222444">
    <property type="component" value="Segment"/>
</dbReference>
<evidence type="ECO:0000313" key="2">
    <source>
        <dbReference type="EMBL" id="ASW31298.1"/>
    </source>
</evidence>
<evidence type="ECO:0000313" key="3">
    <source>
        <dbReference type="Proteomes" id="UP000222444"/>
    </source>
</evidence>
<proteinExistence type="predicted"/>
<organism evidence="2 3">
    <name type="scientific">Mycobacterium phage Fred313</name>
    <dbReference type="NCBI Taxonomy" id="2015809"/>
    <lineage>
        <taxon>Viruses</taxon>
        <taxon>Duplodnaviria</taxon>
        <taxon>Heunggongvirae</taxon>
        <taxon>Uroviricota</taxon>
        <taxon>Caudoviricetes</taxon>
        <taxon>Veracruzvirus</taxon>
        <taxon>Veracruzvirus heldan</taxon>
    </lineage>
</organism>
<feature type="region of interest" description="Disordered" evidence="1">
    <location>
        <begin position="55"/>
        <end position="79"/>
    </location>
</feature>
<dbReference type="EMBL" id="MF373840">
    <property type="protein sequence ID" value="ASW31298.1"/>
    <property type="molecule type" value="Genomic_DNA"/>
</dbReference>
<accession>A0A286MPX3</accession>
<protein>
    <submittedName>
        <fullName evidence="2">Uncharacterized protein</fullName>
    </submittedName>
</protein>
<evidence type="ECO:0000256" key="1">
    <source>
        <dbReference type="SAM" id="MobiDB-lite"/>
    </source>
</evidence>
<gene>
    <name evidence="2" type="primary">40</name>
    <name evidence="2" type="ORF">SEA_FRED313_40</name>
</gene>
<name>A0A286MPX3_9CAUD</name>